<dbReference type="PROSITE" id="PS51257">
    <property type="entry name" value="PROKAR_LIPOPROTEIN"/>
    <property type="match status" value="1"/>
</dbReference>
<protein>
    <submittedName>
        <fullName evidence="2">Dienelactone hydrolase</fullName>
    </submittedName>
</protein>
<dbReference type="OrthoDB" id="9787933at2"/>
<dbReference type="PATRIC" id="fig|502682.8.peg.1378"/>
<dbReference type="Proteomes" id="UP000053070">
    <property type="component" value="Unassembled WGS sequence"/>
</dbReference>
<dbReference type="Pfam" id="PF01738">
    <property type="entry name" value="DLH"/>
    <property type="match status" value="1"/>
</dbReference>
<dbReference type="STRING" id="502682.BMF35_a0349"/>
<dbReference type="InterPro" id="IPR051049">
    <property type="entry name" value="Dienelactone_hydrolase-like"/>
</dbReference>
<evidence type="ECO:0000313" key="3">
    <source>
        <dbReference type="Proteomes" id="UP000053070"/>
    </source>
</evidence>
<sequence length="292" mass="31785">MCKQTTHAGPTVPTFDRRQFALLTGSATLAACTGIDGELDEDLIGTPTLTEDDVQFATADGEMDALFVRPSAGTHPAVILWPDIAGVRDAKRMMARRLAEAGYAVLLVNPYYRDVTGQQFASFANFASSGGFQTVRPWRDKLSSEAIMRDADAIVDFLDDQDGVDRARRIGTQGYCMGGPFTVYSAHARPDRVGVAASFHGGGLVREDDHSPHRLLAETPDTNYIFAIAQDDDAEAPDHKTVLRRAASNAEVGAEVEVYSADHGWCVPDSPAYNHDEAERAWSRLLAFYEGL</sequence>
<dbReference type="GO" id="GO:0016787">
    <property type="term" value="F:hydrolase activity"/>
    <property type="evidence" value="ECO:0007669"/>
    <property type="project" value="UniProtKB-KW"/>
</dbReference>
<organism evidence="2 3">
    <name type="scientific">Aurantiacibacter gangjinensis</name>
    <dbReference type="NCBI Taxonomy" id="502682"/>
    <lineage>
        <taxon>Bacteria</taxon>
        <taxon>Pseudomonadati</taxon>
        <taxon>Pseudomonadota</taxon>
        <taxon>Alphaproteobacteria</taxon>
        <taxon>Sphingomonadales</taxon>
        <taxon>Erythrobacteraceae</taxon>
        <taxon>Aurantiacibacter</taxon>
    </lineage>
</organism>
<dbReference type="InterPro" id="IPR029058">
    <property type="entry name" value="AB_hydrolase_fold"/>
</dbReference>
<dbReference type="AlphaFoldDB" id="A0A0G9ML26"/>
<accession>A0A0G9ML26</accession>
<comment type="caution">
    <text evidence="2">The sequence shown here is derived from an EMBL/GenBank/DDBJ whole genome shotgun (WGS) entry which is preliminary data.</text>
</comment>
<proteinExistence type="predicted"/>
<keyword evidence="2" id="KW-0378">Hydrolase</keyword>
<dbReference type="PANTHER" id="PTHR46623">
    <property type="entry name" value="CARBOXYMETHYLENEBUTENOLIDASE-RELATED"/>
    <property type="match status" value="1"/>
</dbReference>
<gene>
    <name evidence="2" type="ORF">AAW01_06770</name>
</gene>
<dbReference type="PANTHER" id="PTHR46623:SF10">
    <property type="entry name" value="CARBOXYMETHYLENEBUTENOLIDASE HOMOLOG"/>
    <property type="match status" value="1"/>
</dbReference>
<reference evidence="2 3" key="1">
    <citation type="submission" date="2015-04" db="EMBL/GenBank/DDBJ databases">
        <title>The draft genome sequence of Erythrobacr gangjinensis K7-2.</title>
        <authorList>
            <person name="Zhuang L."/>
            <person name="Liu Y."/>
            <person name="Shao Z."/>
        </authorList>
    </citation>
    <scope>NUCLEOTIDE SEQUENCE [LARGE SCALE GENOMIC DNA]</scope>
    <source>
        <strain evidence="2 3">K7-2</strain>
    </source>
</reference>
<dbReference type="KEGG" id="egn:BMF35_a0349"/>
<evidence type="ECO:0000259" key="1">
    <source>
        <dbReference type="Pfam" id="PF01738"/>
    </source>
</evidence>
<dbReference type="Gene3D" id="3.40.50.1820">
    <property type="entry name" value="alpha/beta hydrolase"/>
    <property type="match status" value="1"/>
</dbReference>
<name>A0A0G9ML26_9SPHN</name>
<dbReference type="RefSeq" id="WP_047006666.1">
    <property type="nucleotide sequence ID" value="NZ_CP018097.1"/>
</dbReference>
<dbReference type="EMBL" id="LBHC01000002">
    <property type="protein sequence ID" value="KLE31314.1"/>
    <property type="molecule type" value="Genomic_DNA"/>
</dbReference>
<dbReference type="SUPFAM" id="SSF53474">
    <property type="entry name" value="alpha/beta-Hydrolases"/>
    <property type="match status" value="1"/>
</dbReference>
<keyword evidence="3" id="KW-1185">Reference proteome</keyword>
<evidence type="ECO:0000313" key="2">
    <source>
        <dbReference type="EMBL" id="KLE31314.1"/>
    </source>
</evidence>
<dbReference type="InterPro" id="IPR002925">
    <property type="entry name" value="Dienelactn_hydro"/>
</dbReference>
<feature type="domain" description="Dienelactone hydrolase" evidence="1">
    <location>
        <begin position="63"/>
        <end position="289"/>
    </location>
</feature>